<proteinExistence type="predicted"/>
<evidence type="ECO:0008006" key="4">
    <source>
        <dbReference type="Google" id="ProtNLM"/>
    </source>
</evidence>
<dbReference type="EMBL" id="CP038149">
    <property type="protein sequence ID" value="QBQ99514.1"/>
    <property type="molecule type" value="Genomic_DNA"/>
</dbReference>
<evidence type="ECO:0000256" key="1">
    <source>
        <dbReference type="SAM" id="SignalP"/>
    </source>
</evidence>
<feature type="chain" id="PRO_5020299496" description="HmuY protein" evidence="1">
    <location>
        <begin position="18"/>
        <end position="285"/>
    </location>
</feature>
<sequence length="285" mass="28554">MQASKLSIAISTLALLAACGGGGGDGNTPSSNGSSAPSNAATKAASFTYLDYNAAAGLAASPWSATFVDNDPATGTPTLAQSGWSGQLHYGTASSANTVTASNTALAGVSGIAFGAPVKQNFDPAWAVGGAPQGTQKDANLDGAYELCAAAPNGSQSTTGYVSTDVLITADATPVTQVSELANETFKFNQYCSSATASGNETLLFDAQGNATFNVYTGSSNAGSTSAVPVPAAAFQAALNGTPYGDSQQGQIVWSAYKYVSASGQTRLVIVERGTADGNYVGLWY</sequence>
<dbReference type="Proteomes" id="UP000295727">
    <property type="component" value="Chromosome 2"/>
</dbReference>
<accession>A0A4P7CZ52</accession>
<dbReference type="AlphaFoldDB" id="A0A4P7CZ52"/>
<dbReference type="KEGG" id="ppai:E1956_20270"/>
<name>A0A4P7CZ52_9BURK</name>
<protein>
    <recommendedName>
        <fullName evidence="4">HmuY protein</fullName>
    </recommendedName>
</protein>
<evidence type="ECO:0000313" key="3">
    <source>
        <dbReference type="Proteomes" id="UP000295727"/>
    </source>
</evidence>
<keyword evidence="3" id="KW-1185">Reference proteome</keyword>
<evidence type="ECO:0000313" key="2">
    <source>
        <dbReference type="EMBL" id="QBQ99514.1"/>
    </source>
</evidence>
<keyword evidence="1" id="KW-0732">Signal</keyword>
<feature type="signal peptide" evidence="1">
    <location>
        <begin position="1"/>
        <end position="17"/>
    </location>
</feature>
<dbReference type="PROSITE" id="PS51257">
    <property type="entry name" value="PROKAR_LIPOPROTEIN"/>
    <property type="match status" value="1"/>
</dbReference>
<reference evidence="2 3" key="1">
    <citation type="submission" date="2019-03" db="EMBL/GenBank/DDBJ databases">
        <title>Paraburkholderia sp. 7MH5, isolated from subtropical forest soil.</title>
        <authorList>
            <person name="Gao Z.-H."/>
            <person name="Qiu L.-H."/>
        </authorList>
    </citation>
    <scope>NUCLEOTIDE SEQUENCE [LARGE SCALE GENOMIC DNA]</scope>
    <source>
        <strain evidence="2 3">7MH5</strain>
    </source>
</reference>
<dbReference type="RefSeq" id="WP_134752325.1">
    <property type="nucleotide sequence ID" value="NZ_CP038149.1"/>
</dbReference>
<gene>
    <name evidence="2" type="ORF">E1956_20270</name>
</gene>
<organism evidence="2 3">
    <name type="scientific">Paraburkholderia pallida</name>
    <dbReference type="NCBI Taxonomy" id="2547399"/>
    <lineage>
        <taxon>Bacteria</taxon>
        <taxon>Pseudomonadati</taxon>
        <taxon>Pseudomonadota</taxon>
        <taxon>Betaproteobacteria</taxon>
        <taxon>Burkholderiales</taxon>
        <taxon>Burkholderiaceae</taxon>
        <taxon>Paraburkholderia</taxon>
    </lineage>
</organism>
<dbReference type="OrthoDB" id="9113832at2"/>